<feature type="region of interest" description="Disordered" evidence="1">
    <location>
        <begin position="620"/>
        <end position="640"/>
    </location>
</feature>
<feature type="region of interest" description="Disordered" evidence="1">
    <location>
        <begin position="303"/>
        <end position="378"/>
    </location>
</feature>
<dbReference type="InParanoid" id="A0A066VBE0"/>
<dbReference type="RefSeq" id="XP_013240823.1">
    <property type="nucleotide sequence ID" value="XM_013385369.1"/>
</dbReference>
<dbReference type="AlphaFoldDB" id="A0A066VBE0"/>
<feature type="compositionally biased region" description="Polar residues" evidence="1">
    <location>
        <begin position="574"/>
        <end position="583"/>
    </location>
</feature>
<dbReference type="Proteomes" id="UP000027361">
    <property type="component" value="Unassembled WGS sequence"/>
</dbReference>
<sequence length="1200" mass="130241">MATLYQSFLPRSSSATLPPGSLRFSTAQTSLNQQQQQQQQQQPSASTSTLLPAKSSADTSADQSASWASAASSTVKGIFSSAAKRFSLSPQKRGQEDGDARCAKGETYAIVSPLSKGESASVPLVSTPPLSPLRRQVLTPHSSPSYPSPLKAYSQDASVKDSAALSPARSGSSGTPSPPKKKRTELDLQQLQLPSPEKLQAPNSSASAAGSIVLKKRRLEDADISWISTSERAADEVEHISSPPGATSIDEEEAAEELVPKKPTSQKMDRFGNPLLCMPHASIRCAPRARTLPARSKCQRALQFDEDEDDQSASSDKDGSIDGHEKFAPRSKKNSLISQSRKRRSDRQLPSIDESEDQSGGSHEGTGGGSDGGSDEDDEDVDFLALIRKRAAARVEARKAAGMEPVLDAVTRTGITSNTRTPELGVLDDGPISTRGTRIRMSALEAQKGLSGTPRSALIDKKPMLLAARSNSPARDTPRKPKNRFLDRLLKKRQDDRARGTNAAALEALSKQIKAAEVLEEAERGLFWSDGETVEGCSKAGERSSDVECEAFDTWEDMRAGSDSESSISYETSPNKAAQSKALGSSPVNLADVPKGNGNAHELDHFRSLFNEIAGDASKGAIESRESRGNTRGSKSKDKDVMDTRVDVVDIVEADRAQNTKQDEANAKAKQLRKDTWFWLQEHIAVPNVSVATPWSAPTGSKILDAATLASKSPVALHAFFEAGILHNFIGHLIVNECVASHIASWLADLAIYSDFHEAALSTIACAISEIAHPFHARAFATALFERIARSFSMLGARPLVLKTCLDEKARSLPPPTKMAAQRYTGTATLSTESQNLLHLAGKLNDAKTCTPMKRSTRLRLTGRLLDVFDLLAQFDQLSLTPKGVLKQKDRASAAMLVYWLGLDSLEGQQTRSRALALKLFGGPVLPSTARDASLFPSLDTDGQASIARKLVELLKDKPFSHVRHWLEHLPAESPSSRNISRWVAASCLVHRHSPAMAQRSFEVIEQALPAVLKAIDHEDPANPFHITQDTDFTELESAPIVVLYALSDFALQMCLKNATAASDVLDDGAADNCRFATSETAMTTRLWTPPNPRSAVGQALDCFVWLYGMRPKHDKIRLFLLEALENRLREASTRITDSKGQAIAKGKAREMLVRVSLALRYMHSLYGNRKCNDKFDYDNGDTDITDHFRPLISSSTAGP</sequence>
<proteinExistence type="predicted"/>
<dbReference type="HOGENOM" id="CLU_270871_0_0_1"/>
<accession>A0A066VBE0</accession>
<feature type="compositionally biased region" description="Polar residues" evidence="1">
    <location>
        <begin position="23"/>
        <end position="32"/>
    </location>
</feature>
<feature type="region of interest" description="Disordered" evidence="1">
    <location>
        <begin position="1"/>
        <end position="67"/>
    </location>
</feature>
<organism evidence="2 3">
    <name type="scientific">Tilletiaria anomala (strain ATCC 24038 / CBS 436.72 / UBC 951)</name>
    <dbReference type="NCBI Taxonomy" id="1037660"/>
    <lineage>
        <taxon>Eukaryota</taxon>
        <taxon>Fungi</taxon>
        <taxon>Dikarya</taxon>
        <taxon>Basidiomycota</taxon>
        <taxon>Ustilaginomycotina</taxon>
        <taxon>Exobasidiomycetes</taxon>
        <taxon>Georgefischeriales</taxon>
        <taxon>Tilletiariaceae</taxon>
        <taxon>Tilletiaria</taxon>
    </lineage>
</organism>
<evidence type="ECO:0000313" key="3">
    <source>
        <dbReference type="Proteomes" id="UP000027361"/>
    </source>
</evidence>
<protein>
    <submittedName>
        <fullName evidence="2">Uncharacterized protein</fullName>
    </submittedName>
</protein>
<feature type="region of interest" description="Disordered" evidence="1">
    <location>
        <begin position="117"/>
        <end position="184"/>
    </location>
</feature>
<evidence type="ECO:0000256" key="1">
    <source>
        <dbReference type="SAM" id="MobiDB-lite"/>
    </source>
</evidence>
<feature type="compositionally biased region" description="Polar residues" evidence="1">
    <location>
        <begin position="1"/>
        <end position="16"/>
    </location>
</feature>
<dbReference type="EMBL" id="JMSN01000113">
    <property type="protein sequence ID" value="KDN38776.1"/>
    <property type="molecule type" value="Genomic_DNA"/>
</dbReference>
<gene>
    <name evidence="2" type="ORF">K437DRAFT_276180</name>
</gene>
<dbReference type="GeneID" id="25266701"/>
<feature type="region of interest" description="Disordered" evidence="1">
    <location>
        <begin position="558"/>
        <end position="583"/>
    </location>
</feature>
<comment type="caution">
    <text evidence="2">The sequence shown here is derived from an EMBL/GenBank/DDBJ whole genome shotgun (WGS) entry which is preliminary data.</text>
</comment>
<keyword evidence="3" id="KW-1185">Reference proteome</keyword>
<feature type="compositionally biased region" description="Gly residues" evidence="1">
    <location>
        <begin position="362"/>
        <end position="372"/>
    </location>
</feature>
<feature type="compositionally biased region" description="Low complexity" evidence="1">
    <location>
        <begin position="53"/>
        <end position="67"/>
    </location>
</feature>
<feature type="region of interest" description="Disordered" evidence="1">
    <location>
        <begin position="235"/>
        <end position="271"/>
    </location>
</feature>
<feature type="compositionally biased region" description="Basic and acidic residues" evidence="1">
    <location>
        <begin position="622"/>
        <end position="640"/>
    </location>
</feature>
<feature type="compositionally biased region" description="Low complexity" evidence="1">
    <location>
        <begin position="563"/>
        <end position="573"/>
    </location>
</feature>
<feature type="compositionally biased region" description="Low complexity" evidence="1">
    <location>
        <begin position="33"/>
        <end position="42"/>
    </location>
</feature>
<feature type="compositionally biased region" description="Basic and acidic residues" evidence="1">
    <location>
        <begin position="315"/>
        <end position="328"/>
    </location>
</feature>
<name>A0A066VBE0_TILAU</name>
<reference evidence="2 3" key="1">
    <citation type="submission" date="2014-05" db="EMBL/GenBank/DDBJ databases">
        <title>Draft genome sequence of a rare smut relative, Tilletiaria anomala UBC 951.</title>
        <authorList>
            <consortium name="DOE Joint Genome Institute"/>
            <person name="Toome M."/>
            <person name="Kuo A."/>
            <person name="Henrissat B."/>
            <person name="Lipzen A."/>
            <person name="Tritt A."/>
            <person name="Yoshinaga Y."/>
            <person name="Zane M."/>
            <person name="Barry K."/>
            <person name="Grigoriev I.V."/>
            <person name="Spatafora J.W."/>
            <person name="Aimea M.C."/>
        </authorList>
    </citation>
    <scope>NUCLEOTIDE SEQUENCE [LARGE SCALE GENOMIC DNA]</scope>
    <source>
        <strain evidence="2 3">UBC 951</strain>
    </source>
</reference>
<feature type="compositionally biased region" description="Low complexity" evidence="1">
    <location>
        <begin position="119"/>
        <end position="128"/>
    </location>
</feature>
<evidence type="ECO:0000313" key="2">
    <source>
        <dbReference type="EMBL" id="KDN38776.1"/>
    </source>
</evidence>